<dbReference type="Proteomes" id="UP000244378">
    <property type="component" value="Unassembled WGS sequence"/>
</dbReference>
<evidence type="ECO:0000313" key="3">
    <source>
        <dbReference type="Proteomes" id="UP000244378"/>
    </source>
</evidence>
<accession>A0A2T7AKA5</accession>
<reference evidence="2 3" key="1">
    <citation type="submission" date="2016-12" db="EMBL/GenBank/DDBJ databases">
        <title>Analysis of the Molecular Diversity Among Cronobacter Species Isolated from Filth Flies Using a Pan Genomic DNA Microarray.</title>
        <authorList>
            <person name="Pava-Ripoll M."/>
            <person name="Tall B."/>
            <person name="Farber J."/>
            <person name="Fanning S."/>
            <person name="Lehner A."/>
            <person name="Stephan R."/>
            <person name="Pagotto F."/>
            <person name="Iverson C."/>
            <person name="Ziobro G."/>
            <person name="Miller A."/>
            <person name="Pearson R."/>
            <person name="Yan Q."/>
            <person name="Kim M."/>
            <person name="Jeong S."/>
            <person name="Park J."/>
            <person name="Jun S."/>
            <person name="Choi H."/>
            <person name="Chung T."/>
            <person name="Yoo Y."/>
            <person name="Park E."/>
            <person name="Hwang S."/>
            <person name="Lee B."/>
            <person name="Sathyamoorthy V."/>
            <person name="Carter L."/>
            <person name="Mammel M."/>
            <person name="Jackson S."/>
            <person name="Kothary M."/>
            <person name="Patel I."/>
            <person name="Grim C."/>
            <person name="Gopinath G."/>
            <person name="Gangiredla J."/>
            <person name="Chase H."/>
        </authorList>
    </citation>
    <scope>NUCLEOTIDE SEQUENCE [LARGE SCALE GENOMIC DNA]</scope>
    <source>
        <strain evidence="2 3">MOD1-Md1s</strain>
    </source>
</reference>
<dbReference type="AlphaFoldDB" id="A0A2T7AKA5"/>
<dbReference type="Proteomes" id="UP000469927">
    <property type="component" value="Unassembled WGS sequence"/>
</dbReference>
<name>A0A2T7AKA5_9ENTR</name>
<evidence type="ECO:0000313" key="2">
    <source>
        <dbReference type="EMBL" id="PUX08933.1"/>
    </source>
</evidence>
<evidence type="ECO:0000313" key="4">
    <source>
        <dbReference type="Proteomes" id="UP000469927"/>
    </source>
</evidence>
<evidence type="ECO:0000313" key="1">
    <source>
        <dbReference type="EMBL" id="KAB0886366.1"/>
    </source>
</evidence>
<organism evidence="2 3">
    <name type="scientific">Cronobacter muytjensii</name>
    <dbReference type="NCBI Taxonomy" id="413501"/>
    <lineage>
        <taxon>Bacteria</taxon>
        <taxon>Pseudomonadati</taxon>
        <taxon>Pseudomonadota</taxon>
        <taxon>Gammaproteobacteria</taxon>
        <taxon>Enterobacterales</taxon>
        <taxon>Enterobacteriaceae</taxon>
        <taxon>Cronobacter</taxon>
    </lineage>
</organism>
<gene>
    <name evidence="2" type="ORF">AUN14_19545</name>
    <name evidence="1" type="ORF">FZI19_01380</name>
</gene>
<proteinExistence type="predicted"/>
<protein>
    <submittedName>
        <fullName evidence="2">Uncharacterized protein</fullName>
    </submittedName>
</protein>
<dbReference type="EMBL" id="WAGD01000005">
    <property type="protein sequence ID" value="KAB0886366.1"/>
    <property type="molecule type" value="Genomic_DNA"/>
</dbReference>
<reference evidence="1 4" key="2">
    <citation type="submission" date="2019-08" db="EMBL/GenBank/DDBJ databases">
        <title>Prevalence, distribution, and phylogeny of type two toxin-antitoxin genes possessed by Cronobacter species where C. sakazakii homologs follow sequence type lineages.</title>
        <authorList>
            <person name="Finkelstein S."/>
            <person name="Negrete F."/>
            <person name="Jang H."/>
            <person name="Gopinath G.R."/>
            <person name="Tall B.D."/>
        </authorList>
    </citation>
    <scope>NUCLEOTIDE SEQUENCE [LARGE SCALE GENOMIC DNA]</scope>
    <source>
        <strain evidence="1 4">MOD1_GK1257</strain>
    </source>
</reference>
<keyword evidence="4" id="KW-1185">Reference proteome</keyword>
<dbReference type="EMBL" id="MSAE01000050">
    <property type="protein sequence ID" value="PUX08933.1"/>
    <property type="molecule type" value="Genomic_DNA"/>
</dbReference>
<comment type="caution">
    <text evidence="2">The sequence shown here is derived from an EMBL/GenBank/DDBJ whole genome shotgun (WGS) entry which is preliminary data.</text>
</comment>
<sequence length="83" mass="9633">MSRETPRGTTVRVNAKCKATLPLARIRKTRPPYLKGDARHNPTIRRTRLHISYFLYAPDIYKCGFFSRLTIIAFNDRGMNHAI</sequence>